<keyword evidence="2" id="KW-1185">Reference proteome</keyword>
<evidence type="ECO:0000313" key="1">
    <source>
        <dbReference type="EMBL" id="GAA0160049.1"/>
    </source>
</evidence>
<reference evidence="1 2" key="1">
    <citation type="submission" date="2024-01" db="EMBL/GenBank/DDBJ databases">
        <title>The complete chloroplast genome sequence of Lithospermum erythrorhizon: insights into the phylogenetic relationship among Boraginaceae species and the maternal lineages of purple gromwells.</title>
        <authorList>
            <person name="Okada T."/>
            <person name="Watanabe K."/>
        </authorList>
    </citation>
    <scope>NUCLEOTIDE SEQUENCE [LARGE SCALE GENOMIC DNA]</scope>
</reference>
<accession>A0AAV3Q7M3</accession>
<evidence type="ECO:0000313" key="2">
    <source>
        <dbReference type="Proteomes" id="UP001454036"/>
    </source>
</evidence>
<dbReference type="EMBL" id="BAABME010003763">
    <property type="protein sequence ID" value="GAA0160049.1"/>
    <property type="molecule type" value="Genomic_DNA"/>
</dbReference>
<comment type="caution">
    <text evidence="1">The sequence shown here is derived from an EMBL/GenBank/DDBJ whole genome shotgun (WGS) entry which is preliminary data.</text>
</comment>
<dbReference type="Proteomes" id="UP001454036">
    <property type="component" value="Unassembled WGS sequence"/>
</dbReference>
<name>A0AAV3Q7M3_LITER</name>
<gene>
    <name evidence="1" type="ORF">LIER_16693</name>
</gene>
<sequence length="101" mass="11373">MDAYIINELLGCRLTEEEATPVELVEEDLLDGIAECEASVYVKVHSHRNPFISTQGFNLSMSRAWNCKGIRVSKVRGSLLQVYFPDEKNEGENNGECSMVF</sequence>
<organism evidence="1 2">
    <name type="scientific">Lithospermum erythrorhizon</name>
    <name type="common">Purple gromwell</name>
    <name type="synonym">Lithospermum officinale var. erythrorhizon</name>
    <dbReference type="NCBI Taxonomy" id="34254"/>
    <lineage>
        <taxon>Eukaryota</taxon>
        <taxon>Viridiplantae</taxon>
        <taxon>Streptophyta</taxon>
        <taxon>Embryophyta</taxon>
        <taxon>Tracheophyta</taxon>
        <taxon>Spermatophyta</taxon>
        <taxon>Magnoliopsida</taxon>
        <taxon>eudicotyledons</taxon>
        <taxon>Gunneridae</taxon>
        <taxon>Pentapetalae</taxon>
        <taxon>asterids</taxon>
        <taxon>lamiids</taxon>
        <taxon>Boraginales</taxon>
        <taxon>Boraginaceae</taxon>
        <taxon>Boraginoideae</taxon>
        <taxon>Lithospermeae</taxon>
        <taxon>Lithospermum</taxon>
    </lineage>
</organism>
<protein>
    <submittedName>
        <fullName evidence="1">Uncharacterized protein</fullName>
    </submittedName>
</protein>
<dbReference type="AlphaFoldDB" id="A0AAV3Q7M3"/>
<proteinExistence type="predicted"/>